<keyword evidence="6" id="KW-0131">Cell cycle</keyword>
<dbReference type="Proteomes" id="UP001194696">
    <property type="component" value="Unassembled WGS sequence"/>
</dbReference>
<dbReference type="InterPro" id="IPR016024">
    <property type="entry name" value="ARM-type_fold"/>
</dbReference>
<feature type="compositionally biased region" description="Polar residues" evidence="7">
    <location>
        <begin position="86"/>
        <end position="101"/>
    </location>
</feature>
<feature type="compositionally biased region" description="Low complexity" evidence="7">
    <location>
        <begin position="1580"/>
        <end position="1589"/>
    </location>
</feature>
<protein>
    <submittedName>
        <fullName evidence="9">DNA-binding protein rif1</fullName>
    </submittedName>
</protein>
<feature type="compositionally biased region" description="Basic and acidic residues" evidence="7">
    <location>
        <begin position="1691"/>
        <end position="1701"/>
    </location>
</feature>
<evidence type="ECO:0000256" key="2">
    <source>
        <dbReference type="ARBA" id="ARBA00004574"/>
    </source>
</evidence>
<gene>
    <name evidence="9" type="primary">RIF1</name>
    <name evidence="9" type="ORF">BGZ96_008645</name>
</gene>
<comment type="subcellular location">
    <subcellularLocation>
        <location evidence="2">Chromosome</location>
        <location evidence="2">Telomere</location>
    </subcellularLocation>
    <subcellularLocation>
        <location evidence="1">Nucleus</location>
    </subcellularLocation>
</comment>
<feature type="compositionally biased region" description="Low complexity" evidence="7">
    <location>
        <begin position="1928"/>
        <end position="1963"/>
    </location>
</feature>
<feature type="region of interest" description="Disordered" evidence="7">
    <location>
        <begin position="1010"/>
        <end position="1029"/>
    </location>
</feature>
<dbReference type="SUPFAM" id="SSF48371">
    <property type="entry name" value="ARM repeat"/>
    <property type="match status" value="1"/>
</dbReference>
<evidence type="ECO:0000256" key="4">
    <source>
        <dbReference type="ARBA" id="ARBA00022895"/>
    </source>
</evidence>
<dbReference type="Pfam" id="PF12231">
    <property type="entry name" value="Rif1_N"/>
    <property type="match status" value="1"/>
</dbReference>
<feature type="region of interest" description="Disordered" evidence="7">
    <location>
        <begin position="1435"/>
        <end position="1464"/>
    </location>
</feature>
<dbReference type="InterPro" id="IPR011989">
    <property type="entry name" value="ARM-like"/>
</dbReference>
<feature type="compositionally biased region" description="Polar residues" evidence="7">
    <location>
        <begin position="1597"/>
        <end position="1616"/>
    </location>
</feature>
<dbReference type="PANTHER" id="PTHR22928:SF3">
    <property type="entry name" value="TELOMERE-ASSOCIATED PROTEIN RIF1"/>
    <property type="match status" value="1"/>
</dbReference>
<keyword evidence="3" id="KW-0158">Chromosome</keyword>
<accession>A0ABQ7JZW0</accession>
<evidence type="ECO:0000256" key="3">
    <source>
        <dbReference type="ARBA" id="ARBA00022454"/>
    </source>
</evidence>
<feature type="region of interest" description="Disordered" evidence="7">
    <location>
        <begin position="1679"/>
        <end position="1715"/>
    </location>
</feature>
<feature type="region of interest" description="Disordered" evidence="7">
    <location>
        <begin position="1799"/>
        <end position="2002"/>
    </location>
</feature>
<feature type="compositionally biased region" description="Polar residues" evidence="7">
    <location>
        <begin position="1832"/>
        <end position="1844"/>
    </location>
</feature>
<feature type="compositionally biased region" description="Low complexity" evidence="7">
    <location>
        <begin position="102"/>
        <end position="113"/>
    </location>
</feature>
<dbReference type="GO" id="GO:0003677">
    <property type="term" value="F:DNA binding"/>
    <property type="evidence" value="ECO:0007669"/>
    <property type="project" value="UniProtKB-KW"/>
</dbReference>
<evidence type="ECO:0000256" key="1">
    <source>
        <dbReference type="ARBA" id="ARBA00004123"/>
    </source>
</evidence>
<reference evidence="9 10" key="1">
    <citation type="journal article" date="2020" name="Fungal Divers.">
        <title>Resolving the Mortierellaceae phylogeny through synthesis of multi-gene phylogenetics and phylogenomics.</title>
        <authorList>
            <person name="Vandepol N."/>
            <person name="Liber J."/>
            <person name="Desiro A."/>
            <person name="Na H."/>
            <person name="Kennedy M."/>
            <person name="Barry K."/>
            <person name="Grigoriev I.V."/>
            <person name="Miller A.N."/>
            <person name="O'Donnell K."/>
            <person name="Stajich J.E."/>
            <person name="Bonito G."/>
        </authorList>
    </citation>
    <scope>NUCLEOTIDE SEQUENCE [LARGE SCALE GENOMIC DNA]</scope>
    <source>
        <strain evidence="9 10">AD045</strain>
    </source>
</reference>
<feature type="compositionally biased region" description="Basic and acidic residues" evidence="7">
    <location>
        <begin position="1845"/>
        <end position="1873"/>
    </location>
</feature>
<evidence type="ECO:0000256" key="6">
    <source>
        <dbReference type="ARBA" id="ARBA00023306"/>
    </source>
</evidence>
<feature type="region of interest" description="Disordered" evidence="7">
    <location>
        <begin position="1284"/>
        <end position="1319"/>
    </location>
</feature>
<dbReference type="Gene3D" id="1.25.10.10">
    <property type="entry name" value="Leucine-rich Repeat Variant"/>
    <property type="match status" value="1"/>
</dbReference>
<dbReference type="PANTHER" id="PTHR22928">
    <property type="entry name" value="TELOMERE-ASSOCIATED PROTEIN RIF1"/>
    <property type="match status" value="1"/>
</dbReference>
<evidence type="ECO:0000256" key="5">
    <source>
        <dbReference type="ARBA" id="ARBA00023242"/>
    </source>
</evidence>
<feature type="compositionally biased region" description="Basic and acidic residues" evidence="7">
    <location>
        <begin position="1907"/>
        <end position="1917"/>
    </location>
</feature>
<evidence type="ECO:0000256" key="7">
    <source>
        <dbReference type="SAM" id="MobiDB-lite"/>
    </source>
</evidence>
<keyword evidence="10" id="KW-1185">Reference proteome</keyword>
<feature type="compositionally biased region" description="Low complexity" evidence="7">
    <location>
        <begin position="1624"/>
        <end position="1638"/>
    </location>
</feature>
<feature type="region of interest" description="Disordered" evidence="7">
    <location>
        <begin position="1477"/>
        <end position="1647"/>
    </location>
</feature>
<proteinExistence type="predicted"/>
<name>A0ABQ7JZW0_9FUNG</name>
<feature type="region of interest" description="Disordered" evidence="7">
    <location>
        <begin position="61"/>
        <end position="113"/>
    </location>
</feature>
<feature type="compositionally biased region" description="Low complexity" evidence="7">
    <location>
        <begin position="1291"/>
        <end position="1317"/>
    </location>
</feature>
<dbReference type="EMBL" id="JAAAIM010000492">
    <property type="protein sequence ID" value="KAG0287427.1"/>
    <property type="molecule type" value="Genomic_DNA"/>
</dbReference>
<feature type="compositionally biased region" description="Polar residues" evidence="7">
    <location>
        <begin position="139"/>
        <end position="148"/>
    </location>
</feature>
<dbReference type="InterPro" id="IPR022031">
    <property type="entry name" value="Rif1_N"/>
</dbReference>
<evidence type="ECO:0000259" key="8">
    <source>
        <dbReference type="Pfam" id="PF12231"/>
    </source>
</evidence>
<feature type="domain" description="Telomere-associated protein Rif1 N-terminal" evidence="8">
    <location>
        <begin position="276"/>
        <end position="609"/>
    </location>
</feature>
<feature type="compositionally biased region" description="Low complexity" evidence="7">
    <location>
        <begin position="1435"/>
        <end position="1444"/>
    </location>
</feature>
<evidence type="ECO:0000313" key="10">
    <source>
        <dbReference type="Proteomes" id="UP001194696"/>
    </source>
</evidence>
<feature type="compositionally biased region" description="Low complexity" evidence="7">
    <location>
        <begin position="1883"/>
        <end position="1906"/>
    </location>
</feature>
<evidence type="ECO:0000313" key="9">
    <source>
        <dbReference type="EMBL" id="KAG0287427.1"/>
    </source>
</evidence>
<sequence length="2029" mass="221960">MDVVIDQKHKGQKNQLQEVENARMSAGEDMILNEASNKATRMDLSTPQESSTNPVECVAAGSSTTVNKSKPVHEEEIVQDTHKESSNLLTYNADATKQPSVTTESTTDAPTASSSTIIADTAKETRRVDTDKAPPMPAQVTSVMQASPSRRVVFSPDKRESCLSIPNNTNIPKLKGILKTTVKPVGKLDMSKMVLPTEEEIANNRPIVKRKYKPVQKNITTRMLEARITGNKPKVSENPFSDSPFIGSSNSALTFAASPAKVLDPFIKESIEKLKSQDLAVRKETYDSMLNTLRTSKDKTYHDEIHESIRPLTARILIDLDHGDNETVVTLSVYRCLAFLFFERPIAQLFTANEVDRLLKFVLRVVDTSDNKTLVNVSLCCLGTCMVPMKILSPYCEQIVQSIANHLNSRLNSTSATNEGILNLIAFLVNHPEEIVPSAQVWLSSLLLLLVHEVPGIRKKALESIQALVPTFLQTDDSRLRIAAIAFMNDHGEKFIQKLDEEYHKASHEVFALRVWGTMAIVLGKDLHRHPVLNPMLKIVENAFNRGINKNTDAKITAFKAWTRLIYNFSRGGHLHAEKTRKLIFRPISKGLGPINHSRTRLAATNAWMAFLYGLGPELVKNADEVFFPIARTLVTDESEHIRDLILRLLASMFSNSGGAELLEGSQFIAPGSISFADLGFSEAHWVRTRLLDEGLECLFLTMHLQHKIADASRDEWRLSSITGLPFLTQPCSRLWESIVRAVRDINLHEKGLKSTAEAERAVSSLLYFIERVSKSNPSTLVPGDWPDQENGDVKKLLADPEKAGYIIRADIVHYLYTGLVEIMTVKTLVATRYKVRDTIHADIFDALQQDSANTEPLTESTQVAEPRDATLSPMEFILKSWLALGESVQSTHFESSFWQATSTLVDWSASSLQALRALYRCVGHLEDIKAKRQTTSTAIWPAVSHGPISPLAFRDFEIKYWSIVAVRLSNSISTVNEITEAHSPGANSGYEDLFILLLYPLSILRGPQKDKTDSIQDDHSQRAHENGDKESLRHEALFLEKRTQICLPVWTSLVRNFYRIAQHKRGRANAVLNALATRLQKCYDFSVPYVWMQPMSVSFTSILVDTMILADPKAALNTPLGRGAYYGLDSSKSQPKQGVEFVDGVLNVCQMLVKQAYRGIQLTKDLEEVSTKVPAMQESAILLLEKIINKAPTSLVMQWIQHLHKVILLWLSDSGNAIRDLPKETRQAYQARLETLWNDCILHRLQSCGAENKEDGAKSGFGSVMAPPSTTIRGAYDRAQATRGTGIGSGSKSAAGAGLLSRSSSSTSLSSGTRGKAAVGPFSSEELARLSPLLVAALVSGRKSVVNKTLEFWNETFGLSQTDLVYPEAFVKAMQPLKLVATVKLPGWSIEDSSQTEAPQFLASMSQEALLSIPAELNVRVSASKLMKQKAELAVSSSSPASSPKKDAAVTPSPAKNRSRRAHVLSEELSDVYVFEEEKEDREDRTPTRRKRSKIVHTLEMDPVNKSLVGKTSEQTRRSLSPDEAGSWDEAEVSTPTKQPVQRAPSPRRKAQRKALPAPPVWRLEPPLQPYDPAKDDLSPTTPTFPSSPGIPVASTPASAALGSTSIPPQGSVNTPGEDHGYASVSSTGSGGSAVVSPQTLGNDSELTTMDMSQQHNQEGEPLEVTTMDILVDGDRDASVEDSAEPIVGDAKETVMVDSKEPDEEDSTEPIVEDPKELTVETLSEAIVEDPRKPIARSLLQPAVEETPEATLETPVEIVAVKNPVKAIAVEDPLKPVVLKTSKEIITVGNLGEATVKKKAANEPGVDREEIVIEGSQSIPKAEVDEERSLSVLSQQSASNKSENLTESKSPEQEQKREIKVQDEVKDVVVEVKRRRGRPPNSSYASSGSSARSASFSQSASSSPESKVERRSEKVLKGSPKTTAPTSALESVLASSVSASASSVSASASSVSASTLSVSASARNLAGASDESRQENVVNEGGSAGALTAVADGPSPEQIGPIEDCTEFMTALRRVEEASGLLGKLDSR</sequence>
<comment type="caution">
    <text evidence="9">The sequence shown here is derived from an EMBL/GenBank/DDBJ whole genome shotgun (WGS) entry which is preliminary data.</text>
</comment>
<organism evidence="9 10">
    <name type="scientific">Linnemannia gamsii</name>
    <dbReference type="NCBI Taxonomy" id="64522"/>
    <lineage>
        <taxon>Eukaryota</taxon>
        <taxon>Fungi</taxon>
        <taxon>Fungi incertae sedis</taxon>
        <taxon>Mucoromycota</taxon>
        <taxon>Mortierellomycotina</taxon>
        <taxon>Mortierellomycetes</taxon>
        <taxon>Mortierellales</taxon>
        <taxon>Mortierellaceae</taxon>
        <taxon>Linnemannia</taxon>
    </lineage>
</organism>
<keyword evidence="4" id="KW-0779">Telomere</keyword>
<feature type="region of interest" description="Disordered" evidence="7">
    <location>
        <begin position="125"/>
        <end position="151"/>
    </location>
</feature>
<keyword evidence="9" id="KW-0238">DNA-binding</keyword>
<feature type="compositionally biased region" description="Basic and acidic residues" evidence="7">
    <location>
        <begin position="71"/>
        <end position="85"/>
    </location>
</feature>
<keyword evidence="5" id="KW-0539">Nucleus</keyword>
<feature type="compositionally biased region" description="Acidic residues" evidence="7">
    <location>
        <begin position="1702"/>
        <end position="1713"/>
    </location>
</feature>